<keyword evidence="3" id="KW-0233">DNA recombination</keyword>
<dbReference type="GO" id="GO:0006310">
    <property type="term" value="P:DNA recombination"/>
    <property type="evidence" value="ECO:0007669"/>
    <property type="project" value="UniProtKB-KW"/>
</dbReference>
<sequence>MFNRLSILFFLYRSKINSRDETPIYCRITLKGKRKQFACGIFIKETDWIVKHSKVDEHVNDSKYINDRIKSIRTGLMKSFALLEKRHEHIGIQQVYEQFSGNTIEIKTLLKTFDYHVGQIGELVGRDYSQATYGKFVLIQKHVSEFLYKEYRMKDISLADLKLGFLQDFEHYLKTIKRHNQNTVNKTIERVKKIVNIAVAHGWLANDPFALFRKKQYIKEVVFLDNNELLLLEGKQLADRLEGVRKFFLFSCYTGLAYHELSTLTRSHLKKDKNGWLWIEMIRKKTKRPISVPIIPKAMQILKSCNYLPSAETIFNPISNQKLNAYLKELAVECAINKHLTHHVARKTFATTVLLNNDIPVDVASFLLGHSKVSTTEEFYAKVQKDRVVAHLSKFI</sequence>
<proteinExistence type="inferred from homology"/>
<dbReference type="CDD" id="cd01185">
    <property type="entry name" value="INTN1_C_like"/>
    <property type="match status" value="1"/>
</dbReference>
<feature type="domain" description="Tyr recombinase" evidence="4">
    <location>
        <begin position="219"/>
        <end position="393"/>
    </location>
</feature>
<dbReference type="GO" id="GO:0003677">
    <property type="term" value="F:DNA binding"/>
    <property type="evidence" value="ECO:0007669"/>
    <property type="project" value="UniProtKB-KW"/>
</dbReference>
<dbReference type="RefSeq" id="WP_117394340.1">
    <property type="nucleotide sequence ID" value="NZ_QWDC01000012.1"/>
</dbReference>
<dbReference type="Pfam" id="PF17293">
    <property type="entry name" value="Arm-DNA-bind_5"/>
    <property type="match status" value="1"/>
</dbReference>
<evidence type="ECO:0000313" key="5">
    <source>
        <dbReference type="EMBL" id="RFZ89878.1"/>
    </source>
</evidence>
<dbReference type="AlphaFoldDB" id="A0A372NM03"/>
<evidence type="ECO:0000313" key="6">
    <source>
        <dbReference type="Proteomes" id="UP000264217"/>
    </source>
</evidence>
<comment type="caution">
    <text evidence="5">The sequence shown here is derived from an EMBL/GenBank/DDBJ whole genome shotgun (WGS) entry which is preliminary data.</text>
</comment>
<dbReference type="EMBL" id="QWDC01000012">
    <property type="protein sequence ID" value="RFZ89878.1"/>
    <property type="molecule type" value="Genomic_DNA"/>
</dbReference>
<dbReference type="InterPro" id="IPR010998">
    <property type="entry name" value="Integrase_recombinase_N"/>
</dbReference>
<dbReference type="InterPro" id="IPR011010">
    <property type="entry name" value="DNA_brk_join_enz"/>
</dbReference>
<dbReference type="InterPro" id="IPR050090">
    <property type="entry name" value="Tyrosine_recombinase_XerCD"/>
</dbReference>
<gene>
    <name evidence="5" type="ORF">D0C36_24305</name>
</gene>
<dbReference type="InterPro" id="IPR002104">
    <property type="entry name" value="Integrase_catalytic"/>
</dbReference>
<dbReference type="Proteomes" id="UP000264217">
    <property type="component" value="Unassembled WGS sequence"/>
</dbReference>
<organism evidence="5 6">
    <name type="scientific">Mucilaginibacter conchicola</name>
    <dbReference type="NCBI Taxonomy" id="2303333"/>
    <lineage>
        <taxon>Bacteria</taxon>
        <taxon>Pseudomonadati</taxon>
        <taxon>Bacteroidota</taxon>
        <taxon>Sphingobacteriia</taxon>
        <taxon>Sphingobacteriales</taxon>
        <taxon>Sphingobacteriaceae</taxon>
        <taxon>Mucilaginibacter</taxon>
    </lineage>
</organism>
<evidence type="ECO:0000256" key="3">
    <source>
        <dbReference type="ARBA" id="ARBA00023172"/>
    </source>
</evidence>
<dbReference type="Gene3D" id="1.10.150.130">
    <property type="match status" value="1"/>
</dbReference>
<dbReference type="Gene3D" id="1.10.443.10">
    <property type="entry name" value="Intergrase catalytic core"/>
    <property type="match status" value="1"/>
</dbReference>
<evidence type="ECO:0000256" key="1">
    <source>
        <dbReference type="ARBA" id="ARBA00008857"/>
    </source>
</evidence>
<dbReference type="Pfam" id="PF13102">
    <property type="entry name" value="Phage_int_SAM_5"/>
    <property type="match status" value="1"/>
</dbReference>
<evidence type="ECO:0000256" key="2">
    <source>
        <dbReference type="ARBA" id="ARBA00023125"/>
    </source>
</evidence>
<dbReference type="Pfam" id="PF00589">
    <property type="entry name" value="Phage_integrase"/>
    <property type="match status" value="1"/>
</dbReference>
<dbReference type="InterPro" id="IPR013762">
    <property type="entry name" value="Integrase-like_cat_sf"/>
</dbReference>
<protein>
    <submittedName>
        <fullName evidence="5">Site-specific integrase</fullName>
    </submittedName>
</protein>
<keyword evidence="6" id="KW-1185">Reference proteome</keyword>
<reference evidence="5 6" key="1">
    <citation type="submission" date="2018-08" db="EMBL/GenBank/DDBJ databases">
        <title>Mucilaginibacter sp. MYSH2.</title>
        <authorList>
            <person name="Seo T."/>
        </authorList>
    </citation>
    <scope>NUCLEOTIDE SEQUENCE [LARGE SCALE GENOMIC DNA]</scope>
    <source>
        <strain evidence="5 6">MYSH2</strain>
    </source>
</reference>
<dbReference type="PROSITE" id="PS51898">
    <property type="entry name" value="TYR_RECOMBINASE"/>
    <property type="match status" value="1"/>
</dbReference>
<dbReference type="PANTHER" id="PTHR30349">
    <property type="entry name" value="PHAGE INTEGRASE-RELATED"/>
    <property type="match status" value="1"/>
</dbReference>
<dbReference type="SUPFAM" id="SSF56349">
    <property type="entry name" value="DNA breaking-rejoining enzymes"/>
    <property type="match status" value="1"/>
</dbReference>
<accession>A0A372NM03</accession>
<evidence type="ECO:0000259" key="4">
    <source>
        <dbReference type="PROSITE" id="PS51898"/>
    </source>
</evidence>
<dbReference type="PANTHER" id="PTHR30349:SF64">
    <property type="entry name" value="PROPHAGE INTEGRASE INTD-RELATED"/>
    <property type="match status" value="1"/>
</dbReference>
<comment type="similarity">
    <text evidence="1">Belongs to the 'phage' integrase family.</text>
</comment>
<dbReference type="InterPro" id="IPR025269">
    <property type="entry name" value="SAM-like_dom"/>
</dbReference>
<dbReference type="InterPro" id="IPR035386">
    <property type="entry name" value="Arm-DNA-bind_5"/>
</dbReference>
<dbReference type="OrthoDB" id="1098628at2"/>
<dbReference type="GO" id="GO:0015074">
    <property type="term" value="P:DNA integration"/>
    <property type="evidence" value="ECO:0007669"/>
    <property type="project" value="InterPro"/>
</dbReference>
<keyword evidence="2" id="KW-0238">DNA-binding</keyword>
<name>A0A372NM03_9SPHI</name>